<dbReference type="Gene3D" id="1.20.1280.50">
    <property type="match status" value="1"/>
</dbReference>
<proteinExistence type="predicted"/>
<dbReference type="OrthoDB" id="3357519at2759"/>
<evidence type="ECO:0000313" key="2">
    <source>
        <dbReference type="EMBL" id="KAE9398026.1"/>
    </source>
</evidence>
<dbReference type="EMBL" id="ML769488">
    <property type="protein sequence ID" value="KAE9398026.1"/>
    <property type="molecule type" value="Genomic_DNA"/>
</dbReference>
<name>A0A6A4HIW1_9AGAR</name>
<feature type="region of interest" description="Disordered" evidence="1">
    <location>
        <begin position="1"/>
        <end position="29"/>
    </location>
</feature>
<sequence length="202" mass="23295">MYTLDDIRISNSESSTSSTPKSQNQNISSHRGYDELLAECRLNRAPQSPLEREYLLDETRQVAQRYLADIGTVESREQLLKILHSQHSLLSPIRKLPPEIVTEIFCFIVAENPLEFGTTPHYQLKPRVRDADVLTLTWVCFWWRSLALSRPSLWSLIDVRIQDHYWAPSERMTVSRGMSSEVDSSFWAPHTVESCCVSTLQL</sequence>
<gene>
    <name evidence="2" type="ORF">BT96DRAFT_995213</name>
</gene>
<evidence type="ECO:0000313" key="3">
    <source>
        <dbReference type="Proteomes" id="UP000799118"/>
    </source>
</evidence>
<evidence type="ECO:0000256" key="1">
    <source>
        <dbReference type="SAM" id="MobiDB-lite"/>
    </source>
</evidence>
<feature type="compositionally biased region" description="Low complexity" evidence="1">
    <location>
        <begin position="10"/>
        <end position="26"/>
    </location>
</feature>
<reference evidence="2" key="1">
    <citation type="journal article" date="2019" name="Environ. Microbiol.">
        <title>Fungal ecological strategies reflected in gene transcription - a case study of two litter decomposers.</title>
        <authorList>
            <person name="Barbi F."/>
            <person name="Kohler A."/>
            <person name="Barry K."/>
            <person name="Baskaran P."/>
            <person name="Daum C."/>
            <person name="Fauchery L."/>
            <person name="Ihrmark K."/>
            <person name="Kuo A."/>
            <person name="LaButti K."/>
            <person name="Lipzen A."/>
            <person name="Morin E."/>
            <person name="Grigoriev I.V."/>
            <person name="Henrissat B."/>
            <person name="Lindahl B."/>
            <person name="Martin F."/>
        </authorList>
    </citation>
    <scope>NUCLEOTIDE SEQUENCE</scope>
    <source>
        <strain evidence="2">JB14</strain>
    </source>
</reference>
<organism evidence="2 3">
    <name type="scientific">Gymnopus androsaceus JB14</name>
    <dbReference type="NCBI Taxonomy" id="1447944"/>
    <lineage>
        <taxon>Eukaryota</taxon>
        <taxon>Fungi</taxon>
        <taxon>Dikarya</taxon>
        <taxon>Basidiomycota</taxon>
        <taxon>Agaricomycotina</taxon>
        <taxon>Agaricomycetes</taxon>
        <taxon>Agaricomycetidae</taxon>
        <taxon>Agaricales</taxon>
        <taxon>Marasmiineae</taxon>
        <taxon>Omphalotaceae</taxon>
        <taxon>Gymnopus</taxon>
    </lineage>
</organism>
<protein>
    <submittedName>
        <fullName evidence="2">Uncharacterized protein</fullName>
    </submittedName>
</protein>
<dbReference type="AlphaFoldDB" id="A0A6A4HIW1"/>
<keyword evidence="3" id="KW-1185">Reference proteome</keyword>
<accession>A0A6A4HIW1</accession>
<dbReference type="Proteomes" id="UP000799118">
    <property type="component" value="Unassembled WGS sequence"/>
</dbReference>